<accession>A0A2S6F4C6</accession>
<gene>
    <name evidence="1" type="ORF">C3928_03790</name>
</gene>
<protein>
    <submittedName>
        <fullName evidence="1">Uncharacterized protein</fullName>
    </submittedName>
</protein>
<dbReference type="OrthoDB" id="5650664at2"/>
<dbReference type="EMBL" id="PQWY01000005">
    <property type="protein sequence ID" value="PPK32290.1"/>
    <property type="molecule type" value="Genomic_DNA"/>
</dbReference>
<proteinExistence type="predicted"/>
<dbReference type="InterPro" id="IPR014710">
    <property type="entry name" value="RmlC-like_jellyroll"/>
</dbReference>
<evidence type="ECO:0000313" key="2">
    <source>
        <dbReference type="Proteomes" id="UP000239239"/>
    </source>
</evidence>
<dbReference type="SUPFAM" id="SSF51182">
    <property type="entry name" value="RmlC-like cupins"/>
    <property type="match status" value="1"/>
</dbReference>
<sequence>MMKKINLFKLLMIFILGTSALQAAGLSTQRIEQLSNARVTVWKTIIYPSSKQVLPMHRHDNDRVLVALTDGTLKITNNKGKVHYLKLKKGKAYYLTKDVPDELHNDENVTNHPIQVMVIQLNDKA</sequence>
<dbReference type="Gene3D" id="2.60.120.10">
    <property type="entry name" value="Jelly Rolls"/>
    <property type="match status" value="1"/>
</dbReference>
<dbReference type="Proteomes" id="UP000239239">
    <property type="component" value="Unassembled WGS sequence"/>
</dbReference>
<organism evidence="1 2">
    <name type="scientific">Legionella pneumophila</name>
    <dbReference type="NCBI Taxonomy" id="446"/>
    <lineage>
        <taxon>Bacteria</taxon>
        <taxon>Pseudomonadati</taxon>
        <taxon>Pseudomonadota</taxon>
        <taxon>Gammaproteobacteria</taxon>
        <taxon>Legionellales</taxon>
        <taxon>Legionellaceae</taxon>
        <taxon>Legionella</taxon>
    </lineage>
</organism>
<dbReference type="RefSeq" id="WP_027228444.1">
    <property type="nucleotide sequence ID" value="NZ_CP017601.1"/>
</dbReference>
<comment type="caution">
    <text evidence="1">The sequence shown here is derived from an EMBL/GenBank/DDBJ whole genome shotgun (WGS) entry which is preliminary data.</text>
</comment>
<evidence type="ECO:0000313" key="1">
    <source>
        <dbReference type="EMBL" id="PPK32290.1"/>
    </source>
</evidence>
<dbReference type="InterPro" id="IPR011051">
    <property type="entry name" value="RmlC_Cupin_sf"/>
</dbReference>
<dbReference type="AlphaFoldDB" id="A0A2S6F4C6"/>
<name>A0A2S6F4C6_LEGPN</name>
<reference evidence="1 2" key="1">
    <citation type="submission" date="2018-02" db="EMBL/GenBank/DDBJ databases">
        <title>Draft genome sequences of four Legionella pneumophila clinical strains isolated in Ontario.</title>
        <authorList>
            <person name="Fortuna A."/>
            <person name="Ramnarine R."/>
            <person name="Li A."/>
            <person name="Frantz C."/>
            <person name="Mallo G."/>
        </authorList>
    </citation>
    <scope>NUCLEOTIDE SEQUENCE [LARGE SCALE GENOMIC DNA]</scope>
    <source>
        <strain evidence="1 2">LG61</strain>
    </source>
</reference>